<dbReference type="SMART" id="SM00086">
    <property type="entry name" value="PAC"/>
    <property type="match status" value="2"/>
</dbReference>
<feature type="domain" description="PAC" evidence="6">
    <location>
        <begin position="83"/>
        <end position="135"/>
    </location>
</feature>
<evidence type="ECO:0000256" key="5">
    <source>
        <dbReference type="ARBA" id="ARBA00022777"/>
    </source>
</evidence>
<dbReference type="EC" id="2.7.13.3" evidence="2"/>
<dbReference type="NCBIfam" id="TIGR00229">
    <property type="entry name" value="sensory_box"/>
    <property type="match status" value="1"/>
</dbReference>
<evidence type="ECO:0000313" key="7">
    <source>
        <dbReference type="EMBL" id="OSJ17193.1"/>
    </source>
</evidence>
<reference evidence="9 10" key="1">
    <citation type="submission" date="2017-03" db="EMBL/GenBank/DDBJ databases">
        <title>Whole genome sequences of fourteen strains of Bradyrhizobium canariense and one strain of Bradyrhizobium japonicum isolated from Lupinus (Papilionoideae: Genisteae) species in Algeria.</title>
        <authorList>
            <person name="Crovadore J."/>
            <person name="Chekireb D."/>
            <person name="Brachmann A."/>
            <person name="Chablais R."/>
            <person name="Cochard B."/>
            <person name="Lefort F."/>
        </authorList>
    </citation>
    <scope>NUCLEOTIDE SEQUENCE [LARGE SCALE GENOMIC DNA]</scope>
    <source>
        <strain evidence="7 9">UBMA195</strain>
        <strain evidence="8 10">UBMAN05</strain>
    </source>
</reference>
<dbReference type="Gene3D" id="3.30.450.20">
    <property type="entry name" value="PAS domain"/>
    <property type="match status" value="2"/>
</dbReference>
<evidence type="ECO:0000313" key="9">
    <source>
        <dbReference type="Proteomes" id="UP000193553"/>
    </source>
</evidence>
<dbReference type="PANTHER" id="PTHR43304:SF1">
    <property type="entry name" value="PAC DOMAIN-CONTAINING PROTEIN"/>
    <property type="match status" value="1"/>
</dbReference>
<dbReference type="GO" id="GO:0003677">
    <property type="term" value="F:DNA binding"/>
    <property type="evidence" value="ECO:0007669"/>
    <property type="project" value="InterPro"/>
</dbReference>
<dbReference type="InterPro" id="IPR035965">
    <property type="entry name" value="PAS-like_dom_sf"/>
</dbReference>
<evidence type="ECO:0000256" key="4">
    <source>
        <dbReference type="ARBA" id="ARBA00022679"/>
    </source>
</evidence>
<dbReference type="RefSeq" id="WP_039801407.1">
    <property type="nucleotide sequence ID" value="NZ_JAFBBN010000001.1"/>
</dbReference>
<evidence type="ECO:0000259" key="6">
    <source>
        <dbReference type="PROSITE" id="PS50113"/>
    </source>
</evidence>
<dbReference type="InterPro" id="IPR010982">
    <property type="entry name" value="Lambda_DNA-bd_dom_sf"/>
</dbReference>
<dbReference type="InterPro" id="IPR001387">
    <property type="entry name" value="Cro/C1-type_HTH"/>
</dbReference>
<dbReference type="InterPro" id="IPR000014">
    <property type="entry name" value="PAS"/>
</dbReference>
<evidence type="ECO:0000313" key="10">
    <source>
        <dbReference type="Proteomes" id="UP000193884"/>
    </source>
</evidence>
<keyword evidence="3" id="KW-0597">Phosphoprotein</keyword>
<dbReference type="EMBL" id="NAFI01000144">
    <property type="protein sequence ID" value="OSJ17193.1"/>
    <property type="molecule type" value="Genomic_DNA"/>
</dbReference>
<dbReference type="Gene3D" id="1.10.260.40">
    <property type="entry name" value="lambda repressor-like DNA-binding domains"/>
    <property type="match status" value="1"/>
</dbReference>
<gene>
    <name evidence="8" type="ORF">BST63_05055</name>
    <name evidence="7" type="ORF">BSZ18_04725</name>
</gene>
<dbReference type="OrthoDB" id="3782725at2"/>
<organism evidence="7 9">
    <name type="scientific">Bradyrhizobium canariense</name>
    <dbReference type="NCBI Taxonomy" id="255045"/>
    <lineage>
        <taxon>Bacteria</taxon>
        <taxon>Pseudomonadati</taxon>
        <taxon>Pseudomonadota</taxon>
        <taxon>Alphaproteobacteria</taxon>
        <taxon>Hyphomicrobiales</taxon>
        <taxon>Nitrobacteraceae</taxon>
        <taxon>Bradyrhizobium</taxon>
    </lineage>
</organism>
<dbReference type="PANTHER" id="PTHR43304">
    <property type="entry name" value="PHYTOCHROME-LIKE PROTEIN CPH1"/>
    <property type="match status" value="1"/>
</dbReference>
<dbReference type="InterPro" id="IPR001610">
    <property type="entry name" value="PAC"/>
</dbReference>
<dbReference type="CDD" id="cd00130">
    <property type="entry name" value="PAS"/>
    <property type="match status" value="2"/>
</dbReference>
<dbReference type="EMBL" id="NAFK01000132">
    <property type="protein sequence ID" value="OSJ33766.1"/>
    <property type="molecule type" value="Genomic_DNA"/>
</dbReference>
<dbReference type="Gene3D" id="2.10.70.100">
    <property type="match status" value="1"/>
</dbReference>
<dbReference type="InterPro" id="IPR000700">
    <property type="entry name" value="PAS-assoc_C"/>
</dbReference>
<protein>
    <recommendedName>
        <fullName evidence="2">histidine kinase</fullName>
        <ecNumber evidence="2">2.7.13.3</ecNumber>
    </recommendedName>
</protein>
<dbReference type="SUPFAM" id="SSF55785">
    <property type="entry name" value="PYP-like sensor domain (PAS domain)"/>
    <property type="match status" value="2"/>
</dbReference>
<evidence type="ECO:0000256" key="1">
    <source>
        <dbReference type="ARBA" id="ARBA00000085"/>
    </source>
</evidence>
<dbReference type="CDD" id="cd00093">
    <property type="entry name" value="HTH_XRE"/>
    <property type="match status" value="1"/>
</dbReference>
<name>A0A1X3HDH2_9BRAD</name>
<dbReference type="PROSITE" id="PS50113">
    <property type="entry name" value="PAC"/>
    <property type="match status" value="2"/>
</dbReference>
<dbReference type="GO" id="GO:0004673">
    <property type="term" value="F:protein histidine kinase activity"/>
    <property type="evidence" value="ECO:0007669"/>
    <property type="project" value="UniProtKB-EC"/>
</dbReference>
<sequence>MLQLEAHLGISDVLRLIEEKLGAGVWRCDAAGQMQWSRGFFRLLGLDPHAVSPSYTEIQRRIHPDDRGPTRGPSELMIDRTLLDGEFRIIRPNGALRWINCHTEVLLNSAGEPECILGIALDITAQRRLVQTLRSDAERYSALTQVVGGLLWIGSSDGRITALPNGEKTPEAHRLLGKGWADLLHEDEREAALRSWTASVETGRRYSVEHRLREPDNTYRWYHCTAVPVTNADGSIQEWMGLSIDVHQEKLSVQHAATSQLTGAQLRAARGILNWSVKQLAARTGISSAIIRRLEEYDDAPPMSDETTEILRRVFSDAGIEFLFPSVGEPAVRPRR</sequence>
<comment type="caution">
    <text evidence="7">The sequence shown here is derived from an EMBL/GenBank/DDBJ whole genome shotgun (WGS) entry which is preliminary data.</text>
</comment>
<dbReference type="SUPFAM" id="SSF47413">
    <property type="entry name" value="lambda repressor-like DNA-binding domains"/>
    <property type="match status" value="1"/>
</dbReference>
<evidence type="ECO:0000256" key="2">
    <source>
        <dbReference type="ARBA" id="ARBA00012438"/>
    </source>
</evidence>
<dbReference type="Proteomes" id="UP000193884">
    <property type="component" value="Unassembled WGS sequence"/>
</dbReference>
<dbReference type="InterPro" id="IPR052162">
    <property type="entry name" value="Sensor_kinase/Photoreceptor"/>
</dbReference>
<feature type="domain" description="PAC" evidence="6">
    <location>
        <begin position="206"/>
        <end position="258"/>
    </location>
</feature>
<accession>A0A1X3HDH2</accession>
<proteinExistence type="predicted"/>
<keyword evidence="10" id="KW-1185">Reference proteome</keyword>
<dbReference type="AlphaFoldDB" id="A0A1X3HDH2"/>
<keyword evidence="5" id="KW-0418">Kinase</keyword>
<evidence type="ECO:0000313" key="8">
    <source>
        <dbReference type="EMBL" id="OSJ33766.1"/>
    </source>
</evidence>
<evidence type="ECO:0000256" key="3">
    <source>
        <dbReference type="ARBA" id="ARBA00022553"/>
    </source>
</evidence>
<dbReference type="InterPro" id="IPR013655">
    <property type="entry name" value="PAS_fold_3"/>
</dbReference>
<keyword evidence="4" id="KW-0808">Transferase</keyword>
<dbReference type="Proteomes" id="UP000193553">
    <property type="component" value="Unassembled WGS sequence"/>
</dbReference>
<dbReference type="SMART" id="SM00091">
    <property type="entry name" value="PAS"/>
    <property type="match status" value="2"/>
</dbReference>
<comment type="catalytic activity">
    <reaction evidence="1">
        <text>ATP + protein L-histidine = ADP + protein N-phospho-L-histidine.</text>
        <dbReference type="EC" id="2.7.13.3"/>
    </reaction>
</comment>
<dbReference type="Pfam" id="PF08447">
    <property type="entry name" value="PAS_3"/>
    <property type="match status" value="2"/>
</dbReference>